<dbReference type="AlphaFoldDB" id="A0A6J2JEK5"/>
<comment type="similarity">
    <text evidence="2 3">Belongs to the peptidase M14 family.</text>
</comment>
<dbReference type="Gene3D" id="3.40.630.10">
    <property type="entry name" value="Zn peptidases"/>
    <property type="match status" value="1"/>
</dbReference>
<evidence type="ECO:0000256" key="1">
    <source>
        <dbReference type="ARBA" id="ARBA00001947"/>
    </source>
</evidence>
<dbReference type="GeneID" id="114241335"/>
<dbReference type="PANTHER" id="PTHR11705:SF140">
    <property type="entry name" value="FI02848P-RELATED"/>
    <property type="match status" value="1"/>
</dbReference>
<dbReference type="OrthoDB" id="3626597at2759"/>
<feature type="domain" description="Peptidase M14" evidence="4">
    <location>
        <begin position="162"/>
        <end position="480"/>
    </location>
</feature>
<dbReference type="GO" id="GO:0004181">
    <property type="term" value="F:metallocarboxypeptidase activity"/>
    <property type="evidence" value="ECO:0007669"/>
    <property type="project" value="InterPro"/>
</dbReference>
<dbReference type="GO" id="GO:0006508">
    <property type="term" value="P:proteolysis"/>
    <property type="evidence" value="ECO:0007669"/>
    <property type="project" value="InterPro"/>
</dbReference>
<dbReference type="PROSITE" id="PS52035">
    <property type="entry name" value="PEPTIDASE_M14"/>
    <property type="match status" value="1"/>
</dbReference>
<organism evidence="5 6">
    <name type="scientific">Bombyx mandarina</name>
    <name type="common">Wild silk moth</name>
    <name type="synonym">Wild silkworm</name>
    <dbReference type="NCBI Taxonomy" id="7092"/>
    <lineage>
        <taxon>Eukaryota</taxon>
        <taxon>Metazoa</taxon>
        <taxon>Ecdysozoa</taxon>
        <taxon>Arthropoda</taxon>
        <taxon>Hexapoda</taxon>
        <taxon>Insecta</taxon>
        <taxon>Pterygota</taxon>
        <taxon>Neoptera</taxon>
        <taxon>Endopterygota</taxon>
        <taxon>Lepidoptera</taxon>
        <taxon>Glossata</taxon>
        <taxon>Ditrysia</taxon>
        <taxon>Bombycoidea</taxon>
        <taxon>Bombycidae</taxon>
        <taxon>Bombycinae</taxon>
        <taxon>Bombyx</taxon>
    </lineage>
</organism>
<accession>A0A6J2JEK5</accession>
<dbReference type="RefSeq" id="XP_028027945.1">
    <property type="nucleotide sequence ID" value="XM_028172144.1"/>
</dbReference>
<dbReference type="GO" id="GO:0008270">
    <property type="term" value="F:zinc ion binding"/>
    <property type="evidence" value="ECO:0007669"/>
    <property type="project" value="InterPro"/>
</dbReference>
<name>A0A6J2JEK5_BOMMA</name>
<evidence type="ECO:0000256" key="2">
    <source>
        <dbReference type="ARBA" id="ARBA00005988"/>
    </source>
</evidence>
<evidence type="ECO:0000313" key="6">
    <source>
        <dbReference type="RefSeq" id="XP_028027945.1"/>
    </source>
</evidence>
<dbReference type="KEGG" id="bman:114241335"/>
<keyword evidence="5" id="KW-1185">Reference proteome</keyword>
<gene>
    <name evidence="6" type="primary">LOC114241335</name>
</gene>
<protein>
    <submittedName>
        <fullName evidence="6">Uncharacterized protein LOC114241335</fullName>
    </submittedName>
</protein>
<dbReference type="SUPFAM" id="SSF53187">
    <property type="entry name" value="Zn-dependent exopeptidases"/>
    <property type="match status" value="1"/>
</dbReference>
<comment type="cofactor">
    <cofactor evidence="1">
        <name>Zn(2+)</name>
        <dbReference type="ChEBI" id="CHEBI:29105"/>
    </cofactor>
</comment>
<reference evidence="6" key="1">
    <citation type="submission" date="2025-08" db="UniProtKB">
        <authorList>
            <consortium name="RefSeq"/>
        </authorList>
    </citation>
    <scope>IDENTIFICATION</scope>
    <source>
        <tissue evidence="6">Silk gland</tissue>
    </source>
</reference>
<dbReference type="PANTHER" id="PTHR11705">
    <property type="entry name" value="PROTEASE FAMILY M14 CARBOXYPEPTIDASE A,B"/>
    <property type="match status" value="1"/>
</dbReference>
<dbReference type="SMART" id="SM00631">
    <property type="entry name" value="Zn_pept"/>
    <property type="match status" value="1"/>
</dbReference>
<dbReference type="Proteomes" id="UP000504629">
    <property type="component" value="Unplaced"/>
</dbReference>
<evidence type="ECO:0000313" key="5">
    <source>
        <dbReference type="Proteomes" id="UP000504629"/>
    </source>
</evidence>
<evidence type="ECO:0000259" key="4">
    <source>
        <dbReference type="PROSITE" id="PS52035"/>
    </source>
</evidence>
<proteinExistence type="inferred from homology"/>
<dbReference type="GO" id="GO:0005615">
    <property type="term" value="C:extracellular space"/>
    <property type="evidence" value="ECO:0007669"/>
    <property type="project" value="TreeGrafter"/>
</dbReference>
<evidence type="ECO:0000256" key="3">
    <source>
        <dbReference type="PROSITE-ProRule" id="PRU01379"/>
    </source>
</evidence>
<dbReference type="Pfam" id="PF00246">
    <property type="entry name" value="Peptidase_M14"/>
    <property type="match status" value="1"/>
</dbReference>
<comment type="caution">
    <text evidence="3">Lacks conserved residue(s) required for the propagation of feature annotation.</text>
</comment>
<dbReference type="InterPro" id="IPR000834">
    <property type="entry name" value="Peptidase_M14"/>
</dbReference>
<sequence>MHATRIQVPTYEQHMATNMYSHYYREPDLEHRRASLRLKPKDAIHNERQQRQKHNRARNVIKSTFESHHARTTKIQNDLSSSDRDHLHVNLDRNAKRIQNHNKMFMKANDRGRAGWPKLKKNFNGLKSRRNVARSTQMTPVQLLQHASFEDSTDTNLTKGITSQKLSPYTIKQQILEIMSAFPNANVTYEVIGRTASYNDILLLKVTELKRDITRYFRANKNKYVDEIPEKKVLFIVHGLNILGINNVRCLINTKALAILLSYYFEHLDKFDIFFIPLANPDGYTFLGNSQHIWNKNIAPQNDCPGVFLDRNFDVAWNVSSINSCSQLYPGEQPFSEVETRAIRGILHRYSHKIIAYFNVHVGSINHRVIKGDAVLYPNGYTDVQIDDDKYFDLKAEIEEAMKNSSFQNAAVQVETLQNWYGKISGTSVDYASTIYGIPFAMELVMQTYANGQPKEKPSTQTLALSEIWKRVIDTTFNFISRRTNNTEME</sequence>